<dbReference type="RefSeq" id="WP_091345235.1">
    <property type="nucleotide sequence ID" value="NZ_FNRM01000013.1"/>
</dbReference>
<keyword evidence="1" id="KW-0472">Membrane</keyword>
<organism evidence="2 3">
    <name type="scientific">Alkalimonas amylolytica</name>
    <dbReference type="NCBI Taxonomy" id="152573"/>
    <lineage>
        <taxon>Bacteria</taxon>
        <taxon>Pseudomonadati</taxon>
        <taxon>Pseudomonadota</taxon>
        <taxon>Gammaproteobacteria</taxon>
        <taxon>Alkalimonas</taxon>
    </lineage>
</organism>
<proteinExistence type="predicted"/>
<dbReference type="OrthoDB" id="5773038at2"/>
<evidence type="ECO:0000313" key="3">
    <source>
        <dbReference type="Proteomes" id="UP000198773"/>
    </source>
</evidence>
<keyword evidence="1" id="KW-0812">Transmembrane</keyword>
<evidence type="ECO:0000256" key="1">
    <source>
        <dbReference type="SAM" id="Phobius"/>
    </source>
</evidence>
<sequence length="60" mass="6507">MDPVIAALVTFLILNLMLVTAMLRRIDLNNESVIAWEREQALAEAAATALSPEVEPVTGN</sequence>
<dbReference type="Proteomes" id="UP000198773">
    <property type="component" value="Unassembled WGS sequence"/>
</dbReference>
<evidence type="ECO:0000313" key="2">
    <source>
        <dbReference type="EMBL" id="SEB01152.1"/>
    </source>
</evidence>
<feature type="transmembrane region" description="Helical" evidence="1">
    <location>
        <begin position="6"/>
        <end position="23"/>
    </location>
</feature>
<gene>
    <name evidence="2" type="ORF">SAMN04488051_11364</name>
</gene>
<name>A0A1H4FXB5_ALKAM</name>
<dbReference type="AlphaFoldDB" id="A0A1H4FXB5"/>
<keyword evidence="1" id="KW-1133">Transmembrane helix</keyword>
<dbReference type="STRING" id="152573.SAMN04488051_11364"/>
<keyword evidence="3" id="KW-1185">Reference proteome</keyword>
<dbReference type="EMBL" id="FNRM01000013">
    <property type="protein sequence ID" value="SEB01152.1"/>
    <property type="molecule type" value="Genomic_DNA"/>
</dbReference>
<protein>
    <submittedName>
        <fullName evidence="2">Uncharacterized protein</fullName>
    </submittedName>
</protein>
<reference evidence="2 3" key="1">
    <citation type="submission" date="2016-10" db="EMBL/GenBank/DDBJ databases">
        <authorList>
            <person name="de Groot N.N."/>
        </authorList>
    </citation>
    <scope>NUCLEOTIDE SEQUENCE [LARGE SCALE GENOMIC DNA]</scope>
    <source>
        <strain evidence="2 3">CGMCC 1.3430</strain>
    </source>
</reference>
<accession>A0A1H4FXB5</accession>